<protein>
    <submittedName>
        <fullName evidence="2">Uncharacterized protein</fullName>
    </submittedName>
</protein>
<accession>A0ABZ2F6G6</accession>
<name>A0ABZ2F6G6_METCP</name>
<evidence type="ECO:0000313" key="3">
    <source>
        <dbReference type="Proteomes" id="UP001359308"/>
    </source>
</evidence>
<proteinExistence type="predicted"/>
<reference evidence="2 3" key="1">
    <citation type="submission" date="2022-09" db="EMBL/GenBank/DDBJ databases">
        <authorList>
            <person name="Giprobiosintez L."/>
        </authorList>
    </citation>
    <scope>NUCLEOTIDE SEQUENCE [LARGE SCALE GENOMIC DNA]</scope>
    <source>
        <strain evidence="3">VKPM-B-12549 (GBS-15)</strain>
    </source>
</reference>
<dbReference type="RefSeq" id="WP_198323084.1">
    <property type="nucleotide sequence ID" value="NZ_CP104311.1"/>
</dbReference>
<feature type="compositionally biased region" description="Basic and acidic residues" evidence="1">
    <location>
        <begin position="99"/>
        <end position="117"/>
    </location>
</feature>
<sequence length="148" mass="16355">MTNLTILPADLAATSAPGGICQLGVDLGEAVAHHLENQRVGQRPRWVKAQHAVGDLEAREAVPMEAQSIADHHIERYMAPCRAKARDCLAPVLQRRHAGSDSFHRVRDGLTKERPQPYERPALRIRQGGKVGIDQRRRSGGHRAPADR</sequence>
<dbReference type="Proteomes" id="UP001359308">
    <property type="component" value="Chromosome"/>
</dbReference>
<organism evidence="2 3">
    <name type="scientific">Methylococcus capsulatus</name>
    <dbReference type="NCBI Taxonomy" id="414"/>
    <lineage>
        <taxon>Bacteria</taxon>
        <taxon>Pseudomonadati</taxon>
        <taxon>Pseudomonadota</taxon>
        <taxon>Gammaproteobacteria</taxon>
        <taxon>Methylococcales</taxon>
        <taxon>Methylococcaceae</taxon>
        <taxon>Methylococcus</taxon>
    </lineage>
</organism>
<keyword evidence="3" id="KW-1185">Reference proteome</keyword>
<gene>
    <name evidence="2" type="ORF">N4J17_04250</name>
</gene>
<evidence type="ECO:0000313" key="2">
    <source>
        <dbReference type="EMBL" id="WWF02833.1"/>
    </source>
</evidence>
<evidence type="ECO:0000256" key="1">
    <source>
        <dbReference type="SAM" id="MobiDB-lite"/>
    </source>
</evidence>
<feature type="region of interest" description="Disordered" evidence="1">
    <location>
        <begin position="99"/>
        <end position="148"/>
    </location>
</feature>
<dbReference type="EMBL" id="CP104311">
    <property type="protein sequence ID" value="WWF02833.1"/>
    <property type="molecule type" value="Genomic_DNA"/>
</dbReference>